<evidence type="ECO:0000256" key="1">
    <source>
        <dbReference type="ARBA" id="ARBA00010529"/>
    </source>
</evidence>
<dbReference type="PANTHER" id="PTHR33175:SF5">
    <property type="entry name" value="INTEGRATION HOST FACTOR SUBUNIT BETA"/>
    <property type="match status" value="1"/>
</dbReference>
<dbReference type="RefSeq" id="WP_011524904.1">
    <property type="nucleotide sequence ID" value="NC_008009.1"/>
</dbReference>
<dbReference type="eggNOG" id="COG0776">
    <property type="taxonomic scope" value="Bacteria"/>
</dbReference>
<dbReference type="SUPFAM" id="SSF47729">
    <property type="entry name" value="IHF-like DNA-binding proteins"/>
    <property type="match status" value="1"/>
</dbReference>
<dbReference type="HOGENOM" id="CLU_105066_2_2_0"/>
<dbReference type="InterPro" id="IPR020816">
    <property type="entry name" value="Histone-like_DNA-bd_CS"/>
</dbReference>
<name>Q1IJ45_KORVE</name>
<reference evidence="5 6" key="1">
    <citation type="journal article" date="2009" name="Appl. Environ. Microbiol.">
        <title>Three genomes from the phylum Acidobacteria provide insight into the lifestyles of these microorganisms in soils.</title>
        <authorList>
            <person name="Ward N.L."/>
            <person name="Challacombe J.F."/>
            <person name="Janssen P.H."/>
            <person name="Henrissat B."/>
            <person name="Coutinho P.M."/>
            <person name="Wu M."/>
            <person name="Xie G."/>
            <person name="Haft D.H."/>
            <person name="Sait M."/>
            <person name="Badger J."/>
            <person name="Barabote R.D."/>
            <person name="Bradley B."/>
            <person name="Brettin T.S."/>
            <person name="Brinkac L.M."/>
            <person name="Bruce D."/>
            <person name="Creasy T."/>
            <person name="Daugherty S.C."/>
            <person name="Davidsen T.M."/>
            <person name="DeBoy R.T."/>
            <person name="Detter J.C."/>
            <person name="Dodson R.J."/>
            <person name="Durkin A.S."/>
            <person name="Ganapathy A."/>
            <person name="Gwinn-Giglio M."/>
            <person name="Han C.S."/>
            <person name="Khouri H."/>
            <person name="Kiss H."/>
            <person name="Kothari S.P."/>
            <person name="Madupu R."/>
            <person name="Nelson K.E."/>
            <person name="Nelson W.C."/>
            <person name="Paulsen I."/>
            <person name="Penn K."/>
            <person name="Ren Q."/>
            <person name="Rosovitz M.J."/>
            <person name="Selengut J.D."/>
            <person name="Shrivastava S."/>
            <person name="Sullivan S.A."/>
            <person name="Tapia R."/>
            <person name="Thompson L.S."/>
            <person name="Watkins K.L."/>
            <person name="Yang Q."/>
            <person name="Yu C."/>
            <person name="Zafar N."/>
            <person name="Zhou L."/>
            <person name="Kuske C.R."/>
        </authorList>
    </citation>
    <scope>NUCLEOTIDE SEQUENCE [LARGE SCALE GENOMIC DNA]</scope>
    <source>
        <strain evidence="5 6">Ellin345</strain>
    </source>
</reference>
<dbReference type="AlphaFoldDB" id="Q1IJ45"/>
<keyword evidence="2" id="KW-0238">DNA-binding</keyword>
<dbReference type="Proteomes" id="UP000002432">
    <property type="component" value="Chromosome"/>
</dbReference>
<evidence type="ECO:0000256" key="2">
    <source>
        <dbReference type="ARBA" id="ARBA00023125"/>
    </source>
</evidence>
<protein>
    <submittedName>
        <fullName evidence="5">Bacterial nucleoid protein Hbs</fullName>
    </submittedName>
</protein>
<dbReference type="GO" id="GO:0003677">
    <property type="term" value="F:DNA binding"/>
    <property type="evidence" value="ECO:0007669"/>
    <property type="project" value="UniProtKB-KW"/>
</dbReference>
<dbReference type="SMART" id="SM00411">
    <property type="entry name" value="BHL"/>
    <property type="match status" value="1"/>
</dbReference>
<dbReference type="EnsemblBacteria" id="ABF43105">
    <property type="protein sequence ID" value="ABF43105"/>
    <property type="gene ID" value="Acid345_4105"/>
</dbReference>
<dbReference type="OrthoDB" id="9799835at2"/>
<dbReference type="STRING" id="204669.Acid345_4105"/>
<dbReference type="CDD" id="cd13836">
    <property type="entry name" value="IHF_B"/>
    <property type="match status" value="1"/>
</dbReference>
<accession>Q1IJ45</accession>
<keyword evidence="6" id="KW-1185">Reference proteome</keyword>
<dbReference type="GO" id="GO:0005829">
    <property type="term" value="C:cytosol"/>
    <property type="evidence" value="ECO:0007669"/>
    <property type="project" value="TreeGrafter"/>
</dbReference>
<gene>
    <name evidence="5" type="ordered locus">Acid345_4105</name>
</gene>
<sequence length="110" mass="12060">MTKADLIDEVSRLAELTRKDSEVIVETIFDSIVHSLRAGDKIEIRGFGSFRTRQRKPRVGRNPKTGDRVEVPAKKIPFFKPSKELKDMVNDAAEAAAATPATPPAAEGQA</sequence>
<evidence type="ECO:0000256" key="3">
    <source>
        <dbReference type="RuleBase" id="RU003939"/>
    </source>
</evidence>
<evidence type="ECO:0000313" key="5">
    <source>
        <dbReference type="EMBL" id="ABF43105.1"/>
    </source>
</evidence>
<dbReference type="EMBL" id="CP000360">
    <property type="protein sequence ID" value="ABF43105.1"/>
    <property type="molecule type" value="Genomic_DNA"/>
</dbReference>
<proteinExistence type="inferred from homology"/>
<dbReference type="KEGG" id="aba:Acid345_4105"/>
<feature type="compositionally biased region" description="Low complexity" evidence="4">
    <location>
        <begin position="92"/>
        <end position="110"/>
    </location>
</feature>
<dbReference type="Pfam" id="PF00216">
    <property type="entry name" value="Bac_DNA_binding"/>
    <property type="match status" value="1"/>
</dbReference>
<dbReference type="InterPro" id="IPR010992">
    <property type="entry name" value="IHF-like_DNA-bd_dom_sf"/>
</dbReference>
<evidence type="ECO:0000313" key="6">
    <source>
        <dbReference type="Proteomes" id="UP000002432"/>
    </source>
</evidence>
<comment type="similarity">
    <text evidence="1 3">Belongs to the bacterial histone-like protein family.</text>
</comment>
<dbReference type="GO" id="GO:0030527">
    <property type="term" value="F:structural constituent of chromatin"/>
    <property type="evidence" value="ECO:0007669"/>
    <property type="project" value="InterPro"/>
</dbReference>
<dbReference type="InterPro" id="IPR000119">
    <property type="entry name" value="Hist_DNA-bd"/>
</dbReference>
<evidence type="ECO:0000256" key="4">
    <source>
        <dbReference type="SAM" id="MobiDB-lite"/>
    </source>
</evidence>
<dbReference type="PROSITE" id="PS00045">
    <property type="entry name" value="HISTONE_LIKE"/>
    <property type="match status" value="1"/>
</dbReference>
<dbReference type="Gene3D" id="4.10.520.10">
    <property type="entry name" value="IHF-like DNA-binding proteins"/>
    <property type="match status" value="1"/>
</dbReference>
<organism evidence="5 6">
    <name type="scientific">Koribacter versatilis (strain Ellin345)</name>
    <dbReference type="NCBI Taxonomy" id="204669"/>
    <lineage>
        <taxon>Bacteria</taxon>
        <taxon>Pseudomonadati</taxon>
        <taxon>Acidobacteriota</taxon>
        <taxon>Terriglobia</taxon>
        <taxon>Terriglobales</taxon>
        <taxon>Candidatus Korobacteraceae</taxon>
        <taxon>Candidatus Korobacter</taxon>
    </lineage>
</organism>
<dbReference type="PANTHER" id="PTHR33175">
    <property type="entry name" value="DNA-BINDING PROTEIN HU"/>
    <property type="match status" value="1"/>
</dbReference>
<dbReference type="PRINTS" id="PR01727">
    <property type="entry name" value="DNABINDINGHU"/>
</dbReference>
<feature type="region of interest" description="Disordered" evidence="4">
    <location>
        <begin position="90"/>
        <end position="110"/>
    </location>
</feature>